<protein>
    <submittedName>
        <fullName evidence="5">Uncharacterized protein</fullName>
    </submittedName>
</protein>
<feature type="compositionally biased region" description="Basic and acidic residues" evidence="2">
    <location>
        <begin position="36"/>
        <end position="45"/>
    </location>
</feature>
<dbReference type="InterPro" id="IPR013230">
    <property type="entry name" value="Peptidase_M15A_C"/>
</dbReference>
<dbReference type="Gene3D" id="3.30.1380.10">
    <property type="match status" value="1"/>
</dbReference>
<dbReference type="InterPro" id="IPR023346">
    <property type="entry name" value="Lysozyme-like_dom_sf"/>
</dbReference>
<dbReference type="Proteomes" id="UP000077098">
    <property type="component" value="Unassembled WGS sequence"/>
</dbReference>
<sequence length="1412" mass="154178">MANLINLGGDIDNLSPNAKAMLDGLASNAGLPDIRVRSGYRDPTRNAKAGGANNSQHVHRNALDLDISGYDDGQKRSILDAAIGLGARGVGIYPSGSSLHLDVRDTPTVWGWHPAGAYKSADVSQAEEWARESLSKLMAQSPSVTPTAPASSISAKSRALPSWWNSLEQQAATAGVDSDVLYRIGGAESMFRNVPNAGGASSAHGPFQIIEGTWNGVAKSRPDLNLTNRLDPEQQAKAAPWILKEYTDIVHKRIGRVPTAGEQYLAWFLGPHDAAKVLSAPSGAAVNGIISPDSIGANPDVFKAVQSVDDMRAWAEKKMSGEGLDGTIRDTPEYPPVPDMGRGFGILKSPAPYNDIERAQMEKRRDEESFGFGRGAWEAMKQESVIGWAFEQAGRPAPDVNFTVSQELLKERAADVPTQYLGYLSDSHSSADFDQRLNRLRKDIEVEQKLAAMGATGIGLRLGASIVDPAGWLATVAASPIGGAIKGGRVARILAGAAEGATANLALEGAMSQLKPTWEAENLIYAGAGGLAFGAAFGSMGRNAVNAEEASTLVKHSRELMSSVEMGRSVGAAQNPASRNPIRTDISEYLNKNFADAQDNSALNGWHRWDLTGRLKASENPLVRALGNLMPEETVGQKKGGATSRAITEDQIMIQRRFDISWSRAYRSAWSDFKERNKLGWAAGMNGEETAFRQQITAAIRSTDPLAEFDPAVMRMKQEWNKISAAYVKLTQGDHLALDGTQRAPMKGWEGLSESDTYVPRLVHWQRFRELQDELGSNGMARLISQAIQGRNADIEKVKADKIAAGYVKRLEQVEAGQELSAARIFSSLDMDEMRMNLENVGLDPEDIEMVVGGMAGRDAGKAGQARGKRRQLLDENFSMTLQTKNGPREVRVAELFHDDAQFLFESYNRQMSGAIAMSRLRVENPNWRPGEEDLHPRYLVDGVHSRADWEKVIKQVRAIASSEGATKGMRESVDADVDRLQFLFDGITGTPSKFDQSNMASAVRMIRDYNFLRVMGQVGMAQLAEIGMITCGLGLKTAIRSMPGLRAFMRDARTGKLADADAEALEWISTAGTDTLRGMSHIVTDDFGAPITNAGKSSLMLRAEGAMSRGARAMTVVSGMAPINAYLQRWASKAVLQKFIDMSEEGARVNRKRMRVLGLSDEMQDRIFAEVRKNMGETAGEREGSKLKRLNLEKWNPEVRGTFEHAIFRWTRKIIQENDLGQTNTILGHTLGKLFFQFRGFMLGAWTKNTLHNAHMRDWESMSMILGTMTFGSLAYVGQTHLQAIGRSDREDWLEKRLSPQKVAAAAFQRAGFYSIFPAVADNMAYVAGFDPLFDSRVTGQPSQGLTAFPALGMIDNAMNSVRGVAGAVQGSPFSQPDARAMFGTLPFQNTLPMLWFANTAIRGLPEKDSR</sequence>
<evidence type="ECO:0000256" key="1">
    <source>
        <dbReference type="ARBA" id="ARBA00009387"/>
    </source>
</evidence>
<evidence type="ECO:0000256" key="2">
    <source>
        <dbReference type="SAM" id="MobiDB-lite"/>
    </source>
</evidence>
<dbReference type="RefSeq" id="WP_063951254.1">
    <property type="nucleotide sequence ID" value="NZ_LXPS01000039.1"/>
</dbReference>
<dbReference type="SUPFAM" id="SSF55166">
    <property type="entry name" value="Hedgehog/DD-peptidase"/>
    <property type="match status" value="1"/>
</dbReference>
<dbReference type="Gene3D" id="1.10.530.10">
    <property type="match status" value="1"/>
</dbReference>
<gene>
    <name evidence="5" type="ORF">A7J57_08300</name>
</gene>
<accession>A0A176WVZ4</accession>
<comment type="similarity">
    <text evidence="1">Belongs to the virb1 family.</text>
</comment>
<name>A0A176WVZ4_AGRTU</name>
<comment type="caution">
    <text evidence="5">The sequence shown here is derived from an EMBL/GenBank/DDBJ whole genome shotgun (WGS) entry which is preliminary data.</text>
</comment>
<dbReference type="SUPFAM" id="SSF53955">
    <property type="entry name" value="Lysozyme-like"/>
    <property type="match status" value="1"/>
</dbReference>
<feature type="domain" description="Peptidase M15A C-terminal" evidence="4">
    <location>
        <begin position="20"/>
        <end position="102"/>
    </location>
</feature>
<evidence type="ECO:0000313" key="5">
    <source>
        <dbReference type="EMBL" id="OAE37573.1"/>
    </source>
</evidence>
<dbReference type="InterPro" id="IPR009045">
    <property type="entry name" value="Zn_M74/Hedgehog-like"/>
</dbReference>
<evidence type="ECO:0000259" key="3">
    <source>
        <dbReference type="Pfam" id="PF01464"/>
    </source>
</evidence>
<feature type="region of interest" description="Disordered" evidence="2">
    <location>
        <begin position="36"/>
        <end position="56"/>
    </location>
</feature>
<organism evidence="5 6">
    <name type="scientific">Agrobacterium tumefaciens</name>
    <dbReference type="NCBI Taxonomy" id="358"/>
    <lineage>
        <taxon>Bacteria</taxon>
        <taxon>Pseudomonadati</taxon>
        <taxon>Pseudomonadota</taxon>
        <taxon>Alphaproteobacteria</taxon>
        <taxon>Hyphomicrobiales</taxon>
        <taxon>Rhizobiaceae</taxon>
        <taxon>Rhizobium/Agrobacterium group</taxon>
        <taxon>Agrobacterium</taxon>
        <taxon>Agrobacterium tumefaciens complex</taxon>
    </lineage>
</organism>
<feature type="domain" description="Transglycosylase SLT" evidence="3">
    <location>
        <begin position="168"/>
        <end position="251"/>
    </location>
</feature>
<evidence type="ECO:0000259" key="4">
    <source>
        <dbReference type="Pfam" id="PF08291"/>
    </source>
</evidence>
<evidence type="ECO:0000313" key="6">
    <source>
        <dbReference type="Proteomes" id="UP000077098"/>
    </source>
</evidence>
<dbReference type="EMBL" id="LXPS01000039">
    <property type="protein sequence ID" value="OAE37573.1"/>
    <property type="molecule type" value="Genomic_DNA"/>
</dbReference>
<reference evidence="5 6" key="1">
    <citation type="submission" date="2016-05" db="EMBL/GenBank/DDBJ databases">
        <authorList>
            <person name="Lavstsen T."/>
            <person name="Jespersen J.S."/>
        </authorList>
    </citation>
    <scope>NUCLEOTIDE SEQUENCE [LARGE SCALE GENOMIC DNA]</scope>
    <source>
        <strain evidence="5 6">KCJ1736</strain>
    </source>
</reference>
<proteinExistence type="inferred from homology"/>
<dbReference type="InterPro" id="IPR008258">
    <property type="entry name" value="Transglycosylase_SLT_dom_1"/>
</dbReference>
<dbReference type="Pfam" id="PF08291">
    <property type="entry name" value="Peptidase_M15_3"/>
    <property type="match status" value="1"/>
</dbReference>
<dbReference type="Pfam" id="PF01464">
    <property type="entry name" value="SLT"/>
    <property type="match status" value="1"/>
</dbReference>
<dbReference type="CDD" id="cd00442">
    <property type="entry name" value="Lyz-like"/>
    <property type="match status" value="1"/>
</dbReference>